<dbReference type="AlphaFoldDB" id="A0A6J1LHP0"/>
<protein>
    <submittedName>
        <fullName evidence="2">Augmin complex subunit dgt4</fullName>
    </submittedName>
</protein>
<dbReference type="Proteomes" id="UP000504633">
    <property type="component" value="Unplaced"/>
</dbReference>
<evidence type="ECO:0000313" key="2">
    <source>
        <dbReference type="RefSeq" id="XP_023162846.1"/>
    </source>
</evidence>
<dbReference type="OrthoDB" id="7947102at2759"/>
<reference evidence="2" key="1">
    <citation type="submission" date="2025-08" db="UniProtKB">
        <authorList>
            <consortium name="RefSeq"/>
        </authorList>
    </citation>
    <scope>IDENTIFICATION</scope>
    <source>
        <strain evidence="2">15085-1641.00</strain>
        <tissue evidence="2">Whole body</tissue>
    </source>
</reference>
<accession>A0A6J1LHP0</accession>
<dbReference type="GeneID" id="111593952"/>
<proteinExistence type="predicted"/>
<gene>
    <name evidence="2" type="primary">LOC111593952</name>
</gene>
<dbReference type="CTD" id="31361"/>
<keyword evidence="1" id="KW-1185">Reference proteome</keyword>
<name>A0A6J1LHP0_DROHY</name>
<dbReference type="KEGG" id="dhe:111593952"/>
<dbReference type="RefSeq" id="XP_023162846.1">
    <property type="nucleotide sequence ID" value="XM_023307078.2"/>
</dbReference>
<evidence type="ECO:0000313" key="1">
    <source>
        <dbReference type="Proteomes" id="UP000504633"/>
    </source>
</evidence>
<organism evidence="1 2">
    <name type="scientific">Drosophila hydei</name>
    <name type="common">Fruit fly</name>
    <dbReference type="NCBI Taxonomy" id="7224"/>
    <lineage>
        <taxon>Eukaryota</taxon>
        <taxon>Metazoa</taxon>
        <taxon>Ecdysozoa</taxon>
        <taxon>Arthropoda</taxon>
        <taxon>Hexapoda</taxon>
        <taxon>Insecta</taxon>
        <taxon>Pterygota</taxon>
        <taxon>Neoptera</taxon>
        <taxon>Endopterygota</taxon>
        <taxon>Diptera</taxon>
        <taxon>Brachycera</taxon>
        <taxon>Muscomorpha</taxon>
        <taxon>Ephydroidea</taxon>
        <taxon>Drosophilidae</taxon>
        <taxon>Drosophila</taxon>
    </lineage>
</organism>
<dbReference type="OMA" id="KCEYQRE"/>
<sequence length="175" mass="20247">MTTENNTSNGLEDIQYLLHLESLKRYTEQAKNMHRQAEEHARHFVDAKREYQREYTSLVNLSKHVDLREILEAKSTEIAAAQVSSLPAQLDGISAALSNDRRPTEFDVQTLEECKQQLQSNHRPRTKLTNQHKFTKNREAFKTLHTMIKSVENGFQLSTLAAMDQMIIDPQRPNQ</sequence>